<dbReference type="GO" id="GO:0016020">
    <property type="term" value="C:membrane"/>
    <property type="evidence" value="ECO:0007669"/>
    <property type="project" value="InterPro"/>
</dbReference>
<gene>
    <name evidence="3" type="ORF">WUBG_19091</name>
</gene>
<accession>J9DZF4</accession>
<proteinExistence type="predicted"/>
<evidence type="ECO:0000313" key="4">
    <source>
        <dbReference type="Proteomes" id="UP000004810"/>
    </source>
</evidence>
<evidence type="ECO:0000313" key="3">
    <source>
        <dbReference type="EMBL" id="EJW70002.1"/>
    </source>
</evidence>
<dbReference type="GO" id="GO:0009055">
    <property type="term" value="F:electron transfer activity"/>
    <property type="evidence" value="ECO:0007669"/>
    <property type="project" value="InterPro"/>
</dbReference>
<keyword evidence="1" id="KW-1133">Transmembrane helix</keyword>
<sequence>MLISQIITGLIYGSYRLSLLWISGVVMYLVLMGIAFTVYVLIWGQNEILGCCCDY</sequence>
<feature type="domain" description="Cytochrome b/b6 N-terminal region profile" evidence="2">
    <location>
        <begin position="1"/>
        <end position="55"/>
    </location>
</feature>
<dbReference type="EMBL" id="ADBV01024157">
    <property type="protein sequence ID" value="EJW70002.1"/>
    <property type="molecule type" value="Genomic_DNA"/>
</dbReference>
<dbReference type="AlphaFoldDB" id="J9DZF4"/>
<evidence type="ECO:0000256" key="1">
    <source>
        <dbReference type="SAM" id="Phobius"/>
    </source>
</evidence>
<dbReference type="PROSITE" id="PS51002">
    <property type="entry name" value="CYTB_NTER"/>
    <property type="match status" value="1"/>
</dbReference>
<feature type="transmembrane region" description="Helical" evidence="1">
    <location>
        <begin position="20"/>
        <end position="42"/>
    </location>
</feature>
<dbReference type="InterPro" id="IPR005797">
    <property type="entry name" value="Cyt_b/b6_N"/>
</dbReference>
<name>J9DZF4_WUCBA</name>
<comment type="caution">
    <text evidence="3">The sequence shown here is derived from an EMBL/GenBank/DDBJ whole genome shotgun (WGS) entry which is preliminary data.</text>
</comment>
<protein>
    <submittedName>
        <fullName evidence="3">Cytochrome b</fullName>
    </submittedName>
</protein>
<dbReference type="GO" id="GO:0016491">
    <property type="term" value="F:oxidoreductase activity"/>
    <property type="evidence" value="ECO:0007669"/>
    <property type="project" value="InterPro"/>
</dbReference>
<dbReference type="Proteomes" id="UP000004810">
    <property type="component" value="Unassembled WGS sequence"/>
</dbReference>
<keyword evidence="1" id="KW-0812">Transmembrane</keyword>
<dbReference type="GO" id="GO:0022904">
    <property type="term" value="P:respiratory electron transport chain"/>
    <property type="evidence" value="ECO:0007669"/>
    <property type="project" value="InterPro"/>
</dbReference>
<organism evidence="3 4">
    <name type="scientific">Wuchereria bancrofti</name>
    <dbReference type="NCBI Taxonomy" id="6293"/>
    <lineage>
        <taxon>Eukaryota</taxon>
        <taxon>Metazoa</taxon>
        <taxon>Ecdysozoa</taxon>
        <taxon>Nematoda</taxon>
        <taxon>Chromadorea</taxon>
        <taxon>Rhabditida</taxon>
        <taxon>Spirurina</taxon>
        <taxon>Spiruromorpha</taxon>
        <taxon>Filarioidea</taxon>
        <taxon>Onchocercidae</taxon>
        <taxon>Wuchereria</taxon>
    </lineage>
</organism>
<evidence type="ECO:0000259" key="2">
    <source>
        <dbReference type="PROSITE" id="PS51002"/>
    </source>
</evidence>
<reference evidence="4" key="1">
    <citation type="submission" date="2012-08" db="EMBL/GenBank/DDBJ databases">
        <title>The Genome Sequence of Wuchereria bancrofti.</title>
        <authorList>
            <person name="Nutman T.B."/>
            <person name="Fink D.L."/>
            <person name="Russ C."/>
            <person name="Young S."/>
            <person name="Zeng Q."/>
            <person name="Koehrsen M."/>
            <person name="Alvarado L."/>
            <person name="Berlin A."/>
            <person name="Chapman S.B."/>
            <person name="Chen Z."/>
            <person name="Freedman E."/>
            <person name="Gellesch M."/>
            <person name="Goldberg J."/>
            <person name="Griggs A."/>
            <person name="Gujja S."/>
            <person name="Heilman E.R."/>
            <person name="Heiman D."/>
            <person name="Hepburn T."/>
            <person name="Howarth C."/>
            <person name="Jen D."/>
            <person name="Larson L."/>
            <person name="Lewis B."/>
            <person name="Mehta T."/>
            <person name="Park D."/>
            <person name="Pearson M."/>
            <person name="Roberts A."/>
            <person name="Saif S."/>
            <person name="Shea T."/>
            <person name="Shenoy N."/>
            <person name="Sisk P."/>
            <person name="Stolte C."/>
            <person name="Sykes S."/>
            <person name="Walk T."/>
            <person name="White J."/>
            <person name="Yandava C."/>
            <person name="Haas B."/>
            <person name="Henn M.R."/>
            <person name="Nusbaum C."/>
            <person name="Birren B."/>
        </authorList>
    </citation>
    <scope>NUCLEOTIDE SEQUENCE [LARGE SCALE GENOMIC DNA]</scope>
    <source>
        <strain evidence="4">NA</strain>
    </source>
</reference>
<dbReference type="InterPro" id="IPR016174">
    <property type="entry name" value="Di-haem_cyt_TM"/>
</dbReference>
<dbReference type="SUPFAM" id="SSF81342">
    <property type="entry name" value="Transmembrane di-heme cytochromes"/>
    <property type="match status" value="1"/>
</dbReference>
<dbReference type="InterPro" id="IPR027387">
    <property type="entry name" value="Cytb/b6-like_sf"/>
</dbReference>
<dbReference type="Gene3D" id="1.20.810.10">
    <property type="entry name" value="Cytochrome Bc1 Complex, Chain C"/>
    <property type="match status" value="1"/>
</dbReference>
<keyword evidence="1" id="KW-0472">Membrane</keyword>